<feature type="compositionally biased region" description="Low complexity" evidence="1">
    <location>
        <begin position="67"/>
        <end position="85"/>
    </location>
</feature>
<gene>
    <name evidence="2" type="ORF">KC19_8G047500</name>
</gene>
<evidence type="ECO:0000313" key="2">
    <source>
        <dbReference type="EMBL" id="KAG0563638.1"/>
    </source>
</evidence>
<name>A0A8T0H0Q9_CERPU</name>
<protein>
    <submittedName>
        <fullName evidence="2">Uncharacterized protein</fullName>
    </submittedName>
</protein>
<dbReference type="EMBL" id="CM026429">
    <property type="protein sequence ID" value="KAG0563638.1"/>
    <property type="molecule type" value="Genomic_DNA"/>
</dbReference>
<sequence length="180" mass="20097">MKRYSAWCSVCLLSRRIWSMRFSKTLAARRIESRETWERSSWTTSTSWENEISLRLAAWNSRSLGSGMGSSSDSSSSTPSKSSNSANMTRFAAGRMLKRMLESSSSSLQWTRVDFFFSFLRFFGDGVLGPSSVEHSPSPSASSMVVSLPLPDWRKKGFMPLRSIGGMRMEYGAAMPGNLV</sequence>
<proteinExistence type="predicted"/>
<evidence type="ECO:0000313" key="3">
    <source>
        <dbReference type="Proteomes" id="UP000822688"/>
    </source>
</evidence>
<evidence type="ECO:0000256" key="1">
    <source>
        <dbReference type="SAM" id="MobiDB-lite"/>
    </source>
</evidence>
<comment type="caution">
    <text evidence="2">The sequence shown here is derived from an EMBL/GenBank/DDBJ whole genome shotgun (WGS) entry which is preliminary data.</text>
</comment>
<reference evidence="2" key="1">
    <citation type="submission" date="2020-06" db="EMBL/GenBank/DDBJ databases">
        <title>WGS assembly of Ceratodon purpureus strain R40.</title>
        <authorList>
            <person name="Carey S.B."/>
            <person name="Jenkins J."/>
            <person name="Shu S."/>
            <person name="Lovell J.T."/>
            <person name="Sreedasyam A."/>
            <person name="Maumus F."/>
            <person name="Tiley G.P."/>
            <person name="Fernandez-Pozo N."/>
            <person name="Barry K."/>
            <person name="Chen C."/>
            <person name="Wang M."/>
            <person name="Lipzen A."/>
            <person name="Daum C."/>
            <person name="Saski C.A."/>
            <person name="Payton A.C."/>
            <person name="Mcbreen J.C."/>
            <person name="Conrad R.E."/>
            <person name="Kollar L.M."/>
            <person name="Olsson S."/>
            <person name="Huttunen S."/>
            <person name="Landis J.B."/>
            <person name="Wickett N.J."/>
            <person name="Johnson M.G."/>
            <person name="Rensing S.A."/>
            <person name="Grimwood J."/>
            <person name="Schmutz J."/>
            <person name="Mcdaniel S.F."/>
        </authorList>
    </citation>
    <scope>NUCLEOTIDE SEQUENCE</scope>
    <source>
        <strain evidence="2">R40</strain>
    </source>
</reference>
<dbReference type="AlphaFoldDB" id="A0A8T0H0Q9"/>
<organism evidence="2 3">
    <name type="scientific">Ceratodon purpureus</name>
    <name type="common">Fire moss</name>
    <name type="synonym">Dicranum purpureum</name>
    <dbReference type="NCBI Taxonomy" id="3225"/>
    <lineage>
        <taxon>Eukaryota</taxon>
        <taxon>Viridiplantae</taxon>
        <taxon>Streptophyta</taxon>
        <taxon>Embryophyta</taxon>
        <taxon>Bryophyta</taxon>
        <taxon>Bryophytina</taxon>
        <taxon>Bryopsida</taxon>
        <taxon>Dicranidae</taxon>
        <taxon>Pseudoditrichales</taxon>
        <taxon>Ditrichaceae</taxon>
        <taxon>Ceratodon</taxon>
    </lineage>
</organism>
<dbReference type="Proteomes" id="UP000822688">
    <property type="component" value="Chromosome 8"/>
</dbReference>
<keyword evidence="3" id="KW-1185">Reference proteome</keyword>
<accession>A0A8T0H0Q9</accession>
<feature type="region of interest" description="Disordered" evidence="1">
    <location>
        <begin position="67"/>
        <end position="86"/>
    </location>
</feature>